<evidence type="ECO:0000256" key="1">
    <source>
        <dbReference type="SAM" id="SignalP"/>
    </source>
</evidence>
<dbReference type="PIRSF" id="PIRSF004982">
    <property type="entry name" value="SlP"/>
    <property type="match status" value="1"/>
</dbReference>
<feature type="signal peptide" evidence="1">
    <location>
        <begin position="1"/>
        <end position="19"/>
    </location>
</feature>
<dbReference type="PANTHER" id="PTHR37530:SF1">
    <property type="entry name" value="OUTER MEMBRANE PROTEIN SLP"/>
    <property type="match status" value="1"/>
</dbReference>
<gene>
    <name evidence="2" type="ORF">SAMN04489760_12220</name>
</gene>
<dbReference type="EMBL" id="FOBS01000022">
    <property type="protein sequence ID" value="SEM55965.1"/>
    <property type="molecule type" value="Genomic_DNA"/>
</dbReference>
<name>A0A1H7ZCH4_9BACT</name>
<accession>A0A1H7ZCH4</accession>
<dbReference type="STRING" id="43775.SAMN04489760_12220"/>
<reference evidence="2 3" key="1">
    <citation type="submission" date="2016-10" db="EMBL/GenBank/DDBJ databases">
        <authorList>
            <person name="de Groot N.N."/>
        </authorList>
    </citation>
    <scope>NUCLEOTIDE SEQUENCE [LARGE SCALE GENOMIC DNA]</scope>
    <source>
        <strain evidence="2 3">DSM 8423</strain>
    </source>
</reference>
<dbReference type="PROSITE" id="PS51257">
    <property type="entry name" value="PROKAR_LIPOPROTEIN"/>
    <property type="match status" value="1"/>
</dbReference>
<organism evidence="2 3">
    <name type="scientific">Syntrophus gentianae</name>
    <dbReference type="NCBI Taxonomy" id="43775"/>
    <lineage>
        <taxon>Bacteria</taxon>
        <taxon>Pseudomonadati</taxon>
        <taxon>Thermodesulfobacteriota</taxon>
        <taxon>Syntrophia</taxon>
        <taxon>Syntrophales</taxon>
        <taxon>Syntrophaceae</taxon>
        <taxon>Syntrophus</taxon>
    </lineage>
</organism>
<dbReference type="AlphaFoldDB" id="A0A1H7ZCH4"/>
<keyword evidence="2" id="KW-0449">Lipoprotein</keyword>
<dbReference type="InterPro" id="IPR004658">
    <property type="entry name" value="OMP_Slp"/>
</dbReference>
<protein>
    <submittedName>
        <fullName evidence="2">Outer membrane lipoprotein</fullName>
    </submittedName>
</protein>
<keyword evidence="1" id="KW-0732">Signal</keyword>
<feature type="chain" id="PRO_5011720540" evidence="1">
    <location>
        <begin position="20"/>
        <end position="176"/>
    </location>
</feature>
<dbReference type="Pfam" id="PF03843">
    <property type="entry name" value="Slp"/>
    <property type="match status" value="1"/>
</dbReference>
<keyword evidence="3" id="KW-1185">Reference proteome</keyword>
<evidence type="ECO:0000313" key="2">
    <source>
        <dbReference type="EMBL" id="SEM55965.1"/>
    </source>
</evidence>
<evidence type="ECO:0000313" key="3">
    <source>
        <dbReference type="Proteomes" id="UP000198744"/>
    </source>
</evidence>
<dbReference type="GO" id="GO:0019867">
    <property type="term" value="C:outer membrane"/>
    <property type="evidence" value="ECO:0007669"/>
    <property type="project" value="InterPro"/>
</dbReference>
<dbReference type="PANTHER" id="PTHR37530">
    <property type="entry name" value="OUTER MEMBRANE PROTEIN SLP"/>
    <property type="match status" value="1"/>
</dbReference>
<proteinExistence type="predicted"/>
<dbReference type="RefSeq" id="WP_175476540.1">
    <property type="nucleotide sequence ID" value="NZ_FOBS01000022.1"/>
</dbReference>
<dbReference type="Proteomes" id="UP000198744">
    <property type="component" value="Unassembled WGS sequence"/>
</dbReference>
<sequence length="176" mass="20643">MKKSLILALLSFVLLAACAPFSQKLLKEAEPDVSLSDVQKDPERYRGRMVIWGGIVIETLNRKSETVLKVMQTDLDFQKRPTNAEKSSGRFLARYEGFLDPYIYSKGREITVAGVIIGKEEQKIGENRYVYPIVDSRQIHLWEKRQEIRYYDPWLWGPPYGWGYPYPWGPGYPYWW</sequence>
<dbReference type="NCBIfam" id="TIGR00752">
    <property type="entry name" value="slp"/>
    <property type="match status" value="1"/>
</dbReference>